<dbReference type="SUPFAM" id="SSF48113">
    <property type="entry name" value="Heme-dependent peroxidases"/>
    <property type="match status" value="1"/>
</dbReference>
<sequence>MTVHFDHDLDNIADGDPSRLMMSHFDRLRQPLARQLGDSVVPAFMYGSLVYGSSKAIGDHLRAYEGGRMRVVDDFFRGPMLPTVGSVNMPLDRS</sequence>
<reference evidence="2" key="1">
    <citation type="journal article" date="2016" name="Nat. Commun.">
        <title>The Gonium pectorale genome demonstrates co-option of cell cycle regulation during the evolution of multicellularity.</title>
        <authorList>
            <person name="Hanschen E.R."/>
            <person name="Marriage T.N."/>
            <person name="Ferris P.J."/>
            <person name="Hamaji T."/>
            <person name="Toyoda A."/>
            <person name="Fujiyama A."/>
            <person name="Neme R."/>
            <person name="Noguchi H."/>
            <person name="Minakuchi Y."/>
            <person name="Suzuki M."/>
            <person name="Kawai-Toyooka H."/>
            <person name="Smith D.R."/>
            <person name="Sparks H."/>
            <person name="Anderson J."/>
            <person name="Bakaric R."/>
            <person name="Luria V."/>
            <person name="Karger A."/>
            <person name="Kirschner M.W."/>
            <person name="Durand P.M."/>
            <person name="Michod R.E."/>
            <person name="Nozaki H."/>
            <person name="Olson B.J."/>
        </authorList>
    </citation>
    <scope>NUCLEOTIDE SEQUENCE [LARGE SCALE GENOMIC DNA]</scope>
    <source>
        <strain evidence="2">NIES-2863</strain>
    </source>
</reference>
<dbReference type="EMBL" id="LSYV01000038">
    <property type="protein sequence ID" value="KXZ47137.1"/>
    <property type="molecule type" value="Genomic_DNA"/>
</dbReference>
<evidence type="ECO:0000313" key="1">
    <source>
        <dbReference type="EMBL" id="KXZ47137.1"/>
    </source>
</evidence>
<protein>
    <submittedName>
        <fullName evidence="1">Uncharacterized protein</fullName>
    </submittedName>
</protein>
<keyword evidence="2" id="KW-1185">Reference proteome</keyword>
<dbReference type="InterPro" id="IPR010255">
    <property type="entry name" value="Haem_peroxidase_sf"/>
</dbReference>
<dbReference type="GO" id="GO:0006979">
    <property type="term" value="P:response to oxidative stress"/>
    <property type="evidence" value="ECO:0007669"/>
    <property type="project" value="InterPro"/>
</dbReference>
<dbReference type="Proteomes" id="UP000075714">
    <property type="component" value="Unassembled WGS sequence"/>
</dbReference>
<organism evidence="1 2">
    <name type="scientific">Gonium pectorale</name>
    <name type="common">Green alga</name>
    <dbReference type="NCBI Taxonomy" id="33097"/>
    <lineage>
        <taxon>Eukaryota</taxon>
        <taxon>Viridiplantae</taxon>
        <taxon>Chlorophyta</taxon>
        <taxon>core chlorophytes</taxon>
        <taxon>Chlorophyceae</taxon>
        <taxon>CS clade</taxon>
        <taxon>Chlamydomonadales</taxon>
        <taxon>Volvocaceae</taxon>
        <taxon>Gonium</taxon>
    </lineage>
</organism>
<name>A0A150GBA8_GONPE</name>
<evidence type="ECO:0000313" key="2">
    <source>
        <dbReference type="Proteomes" id="UP000075714"/>
    </source>
</evidence>
<proteinExistence type="predicted"/>
<gene>
    <name evidence="1" type="ORF">GPECTOR_37g142</name>
</gene>
<dbReference type="GO" id="GO:0020037">
    <property type="term" value="F:heme binding"/>
    <property type="evidence" value="ECO:0007669"/>
    <property type="project" value="InterPro"/>
</dbReference>
<dbReference type="AlphaFoldDB" id="A0A150GBA8"/>
<comment type="caution">
    <text evidence="1">The sequence shown here is derived from an EMBL/GenBank/DDBJ whole genome shotgun (WGS) entry which is preliminary data.</text>
</comment>
<dbReference type="GO" id="GO:0004601">
    <property type="term" value="F:peroxidase activity"/>
    <property type="evidence" value="ECO:0007669"/>
    <property type="project" value="InterPro"/>
</dbReference>
<accession>A0A150GBA8</accession>